<feature type="transmembrane region" description="Helical" evidence="1">
    <location>
        <begin position="45"/>
        <end position="67"/>
    </location>
</feature>
<dbReference type="EMBL" id="QBKT01000001">
    <property type="protein sequence ID" value="PTX63956.1"/>
    <property type="molecule type" value="Genomic_DNA"/>
</dbReference>
<dbReference type="OrthoDB" id="9809908at2"/>
<evidence type="ECO:0000259" key="2">
    <source>
        <dbReference type="Pfam" id="PF06580"/>
    </source>
</evidence>
<organism evidence="3 4">
    <name type="scientific">Kordia periserrulae</name>
    <dbReference type="NCBI Taxonomy" id="701523"/>
    <lineage>
        <taxon>Bacteria</taxon>
        <taxon>Pseudomonadati</taxon>
        <taxon>Bacteroidota</taxon>
        <taxon>Flavobacteriia</taxon>
        <taxon>Flavobacteriales</taxon>
        <taxon>Flavobacteriaceae</taxon>
        <taxon>Kordia</taxon>
    </lineage>
</organism>
<gene>
    <name evidence="3" type="ORF">C8N46_101566</name>
</gene>
<protein>
    <submittedName>
        <fullName evidence="3">Histidine kinase</fullName>
    </submittedName>
</protein>
<keyword evidence="1" id="KW-0472">Membrane</keyword>
<keyword evidence="3" id="KW-0418">Kinase</keyword>
<comment type="caution">
    <text evidence="3">The sequence shown here is derived from an EMBL/GenBank/DDBJ whole genome shotgun (WGS) entry which is preliminary data.</text>
</comment>
<feature type="transmembrane region" description="Helical" evidence="1">
    <location>
        <begin position="12"/>
        <end position="33"/>
    </location>
</feature>
<dbReference type="GO" id="GO:0000155">
    <property type="term" value="F:phosphorelay sensor kinase activity"/>
    <property type="evidence" value="ECO:0007669"/>
    <property type="project" value="InterPro"/>
</dbReference>
<dbReference type="Gene3D" id="3.30.565.10">
    <property type="entry name" value="Histidine kinase-like ATPase, C-terminal domain"/>
    <property type="match status" value="1"/>
</dbReference>
<dbReference type="Pfam" id="PF06580">
    <property type="entry name" value="His_kinase"/>
    <property type="match status" value="1"/>
</dbReference>
<accession>A0A2T6C6R0</accession>
<dbReference type="InterPro" id="IPR010559">
    <property type="entry name" value="Sig_transdc_His_kin_internal"/>
</dbReference>
<dbReference type="RefSeq" id="WP_108113314.1">
    <property type="nucleotide sequence ID" value="NZ_QBKT01000001.1"/>
</dbReference>
<evidence type="ECO:0000313" key="3">
    <source>
        <dbReference type="EMBL" id="PTX63956.1"/>
    </source>
</evidence>
<feature type="transmembrane region" description="Helical" evidence="1">
    <location>
        <begin position="87"/>
        <end position="109"/>
    </location>
</feature>
<dbReference type="InterPro" id="IPR036890">
    <property type="entry name" value="HATPase_C_sf"/>
</dbReference>
<reference evidence="3 4" key="1">
    <citation type="submission" date="2018-04" db="EMBL/GenBank/DDBJ databases">
        <title>Genomic Encyclopedia of Archaeal and Bacterial Type Strains, Phase II (KMG-II): from individual species to whole genera.</title>
        <authorList>
            <person name="Goeker M."/>
        </authorList>
    </citation>
    <scope>NUCLEOTIDE SEQUENCE [LARGE SCALE GENOMIC DNA]</scope>
    <source>
        <strain evidence="3 4">DSM 25731</strain>
    </source>
</reference>
<keyword evidence="4" id="KW-1185">Reference proteome</keyword>
<feature type="domain" description="Signal transduction histidine kinase internal region" evidence="2">
    <location>
        <begin position="167"/>
        <end position="245"/>
    </location>
</feature>
<keyword evidence="1" id="KW-1133">Transmembrane helix</keyword>
<keyword evidence="3" id="KW-0808">Transferase</keyword>
<dbReference type="PANTHER" id="PTHR34220">
    <property type="entry name" value="SENSOR HISTIDINE KINASE YPDA"/>
    <property type="match status" value="1"/>
</dbReference>
<dbReference type="PANTHER" id="PTHR34220:SF7">
    <property type="entry name" value="SENSOR HISTIDINE KINASE YPDA"/>
    <property type="match status" value="1"/>
</dbReference>
<dbReference type="AlphaFoldDB" id="A0A2T6C6R0"/>
<dbReference type="Proteomes" id="UP000244090">
    <property type="component" value="Unassembled WGS sequence"/>
</dbReference>
<dbReference type="GO" id="GO:0016020">
    <property type="term" value="C:membrane"/>
    <property type="evidence" value="ECO:0007669"/>
    <property type="project" value="InterPro"/>
</dbReference>
<keyword evidence="1" id="KW-0812">Transmembrane</keyword>
<evidence type="ECO:0000313" key="4">
    <source>
        <dbReference type="Proteomes" id="UP000244090"/>
    </source>
</evidence>
<name>A0A2T6C6R0_9FLAO</name>
<dbReference type="InterPro" id="IPR050640">
    <property type="entry name" value="Bact_2-comp_sensor_kinase"/>
</dbReference>
<sequence length="353" mass="40266">MATLKKTNTYLFWLLQFLGWGGLISINIAAQIFLGSENGIQPLYFFFEGIVFVILGIGLTTWLRLYLKRINFIENQTRENYLKIFGLYAFIVLLFIVILLSLSALIFASIHEKILPISSDIIVVTSVNVSIYVFFWIVSYVAIKSIARMQRNKIDRLRLEASLKESQLNTLKGQLNPHFMFNSLNNIRGLMLEDVDKSREMLTRLSEMLRYSLNMNKVDAIQIAQELETVENYIALSKIQLEDRLHYEKEVDASLLQIKIPPMILQMLVENAIKHGISDQKKGGKIKLLVATNNEEIILQVNNTGSLKSTTDSTQIGVDNISKRLELLYGENATFTLKEVENEVQAVIKIPVS</sequence>
<feature type="transmembrane region" description="Helical" evidence="1">
    <location>
        <begin position="121"/>
        <end position="143"/>
    </location>
</feature>
<evidence type="ECO:0000256" key="1">
    <source>
        <dbReference type="SAM" id="Phobius"/>
    </source>
</evidence>
<dbReference type="SUPFAM" id="SSF55874">
    <property type="entry name" value="ATPase domain of HSP90 chaperone/DNA topoisomerase II/histidine kinase"/>
    <property type="match status" value="1"/>
</dbReference>
<proteinExistence type="predicted"/>